<accession>A0A8H5F3H0</accession>
<feature type="region of interest" description="Disordered" evidence="1">
    <location>
        <begin position="440"/>
        <end position="552"/>
    </location>
</feature>
<evidence type="ECO:0000256" key="1">
    <source>
        <dbReference type="SAM" id="MobiDB-lite"/>
    </source>
</evidence>
<gene>
    <name evidence="3" type="ORF">D9619_002201</name>
</gene>
<feature type="compositionally biased region" description="Low complexity" evidence="1">
    <location>
        <begin position="23"/>
        <end position="39"/>
    </location>
</feature>
<feature type="region of interest" description="Disordered" evidence="1">
    <location>
        <begin position="705"/>
        <end position="754"/>
    </location>
</feature>
<keyword evidence="2" id="KW-0812">Transmembrane</keyword>
<keyword evidence="2" id="KW-1133">Transmembrane helix</keyword>
<feature type="compositionally biased region" description="Basic residues" evidence="1">
    <location>
        <begin position="503"/>
        <end position="515"/>
    </location>
</feature>
<feature type="compositionally biased region" description="Polar residues" evidence="1">
    <location>
        <begin position="490"/>
        <end position="502"/>
    </location>
</feature>
<evidence type="ECO:0000256" key="2">
    <source>
        <dbReference type="SAM" id="Phobius"/>
    </source>
</evidence>
<dbReference type="OrthoDB" id="3051103at2759"/>
<proteinExistence type="predicted"/>
<evidence type="ECO:0000313" key="4">
    <source>
        <dbReference type="Proteomes" id="UP000567179"/>
    </source>
</evidence>
<feature type="region of interest" description="Disordered" evidence="1">
    <location>
        <begin position="360"/>
        <end position="379"/>
    </location>
</feature>
<feature type="region of interest" description="Disordered" evidence="1">
    <location>
        <begin position="19"/>
        <end position="41"/>
    </location>
</feature>
<organism evidence="3 4">
    <name type="scientific">Psilocybe cf. subviscida</name>
    <dbReference type="NCBI Taxonomy" id="2480587"/>
    <lineage>
        <taxon>Eukaryota</taxon>
        <taxon>Fungi</taxon>
        <taxon>Dikarya</taxon>
        <taxon>Basidiomycota</taxon>
        <taxon>Agaricomycotina</taxon>
        <taxon>Agaricomycetes</taxon>
        <taxon>Agaricomycetidae</taxon>
        <taxon>Agaricales</taxon>
        <taxon>Agaricineae</taxon>
        <taxon>Strophariaceae</taxon>
        <taxon>Psilocybe</taxon>
    </lineage>
</organism>
<dbReference type="EMBL" id="JAACJJ010000028">
    <property type="protein sequence ID" value="KAF5322346.1"/>
    <property type="molecule type" value="Genomic_DNA"/>
</dbReference>
<dbReference type="AlphaFoldDB" id="A0A8H5F3H0"/>
<protein>
    <submittedName>
        <fullName evidence="3">Uncharacterized protein</fullName>
    </submittedName>
</protein>
<comment type="caution">
    <text evidence="3">The sequence shown here is derived from an EMBL/GenBank/DDBJ whole genome shotgun (WGS) entry which is preliminary data.</text>
</comment>
<evidence type="ECO:0000313" key="3">
    <source>
        <dbReference type="EMBL" id="KAF5322346.1"/>
    </source>
</evidence>
<feature type="compositionally biased region" description="Pro residues" evidence="1">
    <location>
        <begin position="459"/>
        <end position="470"/>
    </location>
</feature>
<dbReference type="Proteomes" id="UP000567179">
    <property type="component" value="Unassembled WGS sequence"/>
</dbReference>
<reference evidence="3 4" key="1">
    <citation type="journal article" date="2020" name="ISME J.">
        <title>Uncovering the hidden diversity of litter-decomposition mechanisms in mushroom-forming fungi.</title>
        <authorList>
            <person name="Floudas D."/>
            <person name="Bentzer J."/>
            <person name="Ahren D."/>
            <person name="Johansson T."/>
            <person name="Persson P."/>
            <person name="Tunlid A."/>
        </authorList>
    </citation>
    <scope>NUCLEOTIDE SEQUENCE [LARGE SCALE GENOMIC DNA]</scope>
    <source>
        <strain evidence="3 4">CBS 101986</strain>
    </source>
</reference>
<name>A0A8H5F3H0_9AGAR</name>
<sequence length="754" mass="79260">MGASSKSSARLVTSTIVLTVTDPEPSTATEEPTETGGSSDLSTAGSFAFASSLPVALPISFPTFTTPATDSKASPTPFLSAAAGVVTATQTVIVFPSSSSTVSQTTQVIAQSHGLSRKNIIIISSAAGGGVLLALLAGITFCLIWRRKRRARERSKYQSSYGSPAADPFNASLKGANMSQEKSYGTHNNNSTPESRRYMLEHGNAFYYDGYANNVVGERQVSAQVQDRVVMAPKRSPGRGNMPLLRSTSRMESPIDPELDEHRRLNGRPMRMDETPPSSASPLGAGYGFGREDMDGYSPDEYGVYAPYGYGYAIDAPSPPIVHPAISLADATPARTPVSMHMPAPMQAVNSSAATMPMPQQMHSASKAQQQQQHTALEASSSFEYPSWLRMGLDSGAIASAASTSSIPVAPLIPAKRSTKRRSAIALTPIVIPEYTPRARAATVSTSSGGRTPARRPEPTTPLPAPPPQNAPIRAPMAPPSVQAMPPAQVASSTTQASIVTRKSTKGRRSVKRGKGSYQALDSPAPSPVPDAGFDATKRADSPSAYSDGGDSASMYSQVSASMYSQASASTSAHANDHRTGLELSQSTILAFPLIMRQNPPPLPHSHLTRGPASPSMSPSISLPNDVFGTGTAQPRQDVRATVDAEGDADDTVTMRVAGLIQSRARQMRSVAPPERSGSIVSHIERAGSIKPAFGPRAVHDGRAEYGTEEGGTTKPLRIGAGRVAGAQARMARMKRAVDATGPGRPLQDGTNVK</sequence>
<keyword evidence="4" id="KW-1185">Reference proteome</keyword>
<feature type="compositionally biased region" description="Low complexity" evidence="1">
    <location>
        <begin position="360"/>
        <end position="374"/>
    </location>
</feature>
<feature type="transmembrane region" description="Helical" evidence="2">
    <location>
        <begin position="120"/>
        <end position="145"/>
    </location>
</feature>
<keyword evidence="2" id="KW-0472">Membrane</keyword>